<evidence type="ECO:0000313" key="2">
    <source>
        <dbReference type="EMBL" id="QNM03720.1"/>
    </source>
</evidence>
<sequence length="52" mass="6103">MANEKTTGELDMPEDDKASMPDQYKTVSLEEFVEYSEIYKQMQPKLTQIRKS</sequence>
<keyword evidence="3" id="KW-1185">Reference proteome</keyword>
<feature type="region of interest" description="Disordered" evidence="1">
    <location>
        <begin position="1"/>
        <end position="23"/>
    </location>
</feature>
<reference evidence="2 3" key="1">
    <citation type="submission" date="2020-08" db="EMBL/GenBank/DDBJ databases">
        <authorList>
            <person name="Liu C."/>
            <person name="Sun Q."/>
        </authorList>
    </citation>
    <scope>NUCLEOTIDE SEQUENCE [LARGE SCALE GENOMIC DNA]</scope>
    <source>
        <strain evidence="2 3">NSJ-8</strain>
    </source>
</reference>
<name>A0A7G9FYT8_9FIRM</name>
<organism evidence="2 3">
    <name type="scientific">Simiaoa sunii</name>
    <dbReference type="NCBI Taxonomy" id="2763672"/>
    <lineage>
        <taxon>Bacteria</taxon>
        <taxon>Bacillati</taxon>
        <taxon>Bacillota</taxon>
        <taxon>Clostridia</taxon>
        <taxon>Lachnospirales</taxon>
        <taxon>Lachnospiraceae</taxon>
        <taxon>Simiaoa</taxon>
    </lineage>
</organism>
<dbReference type="KEGG" id="ssun:H9Q77_06440"/>
<dbReference type="Proteomes" id="UP000515981">
    <property type="component" value="Chromosome"/>
</dbReference>
<dbReference type="EMBL" id="CP060633">
    <property type="protein sequence ID" value="QNM03720.1"/>
    <property type="molecule type" value="Genomic_DNA"/>
</dbReference>
<dbReference type="AlphaFoldDB" id="A0A7G9FYT8"/>
<evidence type="ECO:0000313" key="3">
    <source>
        <dbReference type="Proteomes" id="UP000515981"/>
    </source>
</evidence>
<evidence type="ECO:0000256" key="1">
    <source>
        <dbReference type="SAM" id="MobiDB-lite"/>
    </source>
</evidence>
<proteinExistence type="predicted"/>
<accession>A0A7G9FYT8</accession>
<gene>
    <name evidence="2" type="ORF">H9Q77_06440</name>
</gene>
<protein>
    <submittedName>
        <fullName evidence="2">Uncharacterized protein</fullName>
    </submittedName>
</protein>